<evidence type="ECO:0000256" key="1">
    <source>
        <dbReference type="SAM" id="SignalP"/>
    </source>
</evidence>
<evidence type="ECO:0000313" key="2">
    <source>
        <dbReference type="EMBL" id="BDP41092.1"/>
    </source>
</evidence>
<keyword evidence="1" id="KW-0732">Signal</keyword>
<accession>A0ABN6RHK0</accession>
<feature type="chain" id="PRO_5045318330" evidence="1">
    <location>
        <begin position="21"/>
        <end position="156"/>
    </location>
</feature>
<reference evidence="2" key="1">
    <citation type="submission" date="2022-07" db="EMBL/GenBank/DDBJ databases">
        <title>Complete Genome Sequence of the Radioresistant Bacterium Deinococcus aetherius ST0316, Isolated from the Air Dust collected in Lower Stratosphere above Japan.</title>
        <authorList>
            <person name="Satoh K."/>
            <person name="Hagiwara K."/>
            <person name="Katsumata K."/>
            <person name="Kubo A."/>
            <person name="Yokobori S."/>
            <person name="Yamagishi A."/>
            <person name="Oono Y."/>
            <person name="Narumi I."/>
        </authorList>
    </citation>
    <scope>NUCLEOTIDE SEQUENCE</scope>
    <source>
        <strain evidence="2">ST0316</strain>
    </source>
</reference>
<dbReference type="EMBL" id="AP026560">
    <property type="protein sequence ID" value="BDP41092.1"/>
    <property type="molecule type" value="Genomic_DNA"/>
</dbReference>
<evidence type="ECO:0000313" key="3">
    <source>
        <dbReference type="Proteomes" id="UP001064971"/>
    </source>
</evidence>
<name>A0ABN6RHK0_9DEIO</name>
<proteinExistence type="predicted"/>
<sequence>MRAHTLAWVLLAVLAAPAMARGGGAAAPLMPFAQAPRFSGASVPFTVEIDLSRRRTQPGGPLRILVTAITPGGEAVNIESRPVGIGEKLTWRGRLPARGNLIIHVLDAGRTATSTDLRRNGEPVRLVITGDEKGSFGVSDGRCPPRTGGICGVSSR</sequence>
<dbReference type="RefSeq" id="WP_264776877.1">
    <property type="nucleotide sequence ID" value="NZ_AP026560.1"/>
</dbReference>
<organism evidence="2 3">
    <name type="scientific">Deinococcus aetherius</name>
    <dbReference type="NCBI Taxonomy" id="200252"/>
    <lineage>
        <taxon>Bacteria</taxon>
        <taxon>Thermotogati</taxon>
        <taxon>Deinococcota</taxon>
        <taxon>Deinococci</taxon>
        <taxon>Deinococcales</taxon>
        <taxon>Deinococcaceae</taxon>
        <taxon>Deinococcus</taxon>
    </lineage>
</organism>
<gene>
    <name evidence="2" type="ORF">DAETH_10610</name>
</gene>
<protein>
    <submittedName>
        <fullName evidence="2">Uncharacterized protein</fullName>
    </submittedName>
</protein>
<feature type="signal peptide" evidence="1">
    <location>
        <begin position="1"/>
        <end position="20"/>
    </location>
</feature>
<dbReference type="Proteomes" id="UP001064971">
    <property type="component" value="Chromosome"/>
</dbReference>
<keyword evidence="3" id="KW-1185">Reference proteome</keyword>